<dbReference type="PROSITE" id="PS50127">
    <property type="entry name" value="UBC_2"/>
    <property type="match status" value="1"/>
</dbReference>
<dbReference type="EMBL" id="JAOPGA020000003">
    <property type="protein sequence ID" value="KAL0476304.1"/>
    <property type="molecule type" value="Genomic_DNA"/>
</dbReference>
<name>A0AAW2YGX9_9EUKA</name>
<dbReference type="SMART" id="SM00212">
    <property type="entry name" value="UBCc"/>
    <property type="match status" value="1"/>
</dbReference>
<reference evidence="3 4" key="1">
    <citation type="submission" date="2024-03" db="EMBL/GenBank/DDBJ databases">
        <title>The Acrasis kona genome and developmental transcriptomes reveal deep origins of eukaryotic multicellular pathways.</title>
        <authorList>
            <person name="Sheikh S."/>
            <person name="Fu C.-J."/>
            <person name="Brown M.W."/>
            <person name="Baldauf S.L."/>
        </authorList>
    </citation>
    <scope>NUCLEOTIDE SEQUENCE [LARGE SCALE GENOMIC DNA]</scope>
    <source>
        <strain evidence="3 4">ATCC MYA-3509</strain>
    </source>
</reference>
<evidence type="ECO:0000256" key="1">
    <source>
        <dbReference type="SAM" id="Phobius"/>
    </source>
</evidence>
<protein>
    <submittedName>
        <fullName evidence="3">Ubiquitin conjugating enzyme E2</fullName>
    </submittedName>
</protein>
<dbReference type="Gene3D" id="3.10.110.10">
    <property type="entry name" value="Ubiquitin Conjugating Enzyme"/>
    <property type="match status" value="1"/>
</dbReference>
<evidence type="ECO:0000313" key="3">
    <source>
        <dbReference type="EMBL" id="KAL0476304.1"/>
    </source>
</evidence>
<dbReference type="InterPro" id="IPR000608">
    <property type="entry name" value="UBC"/>
</dbReference>
<sequence>MPTISKQCLDRLRKEYMQIKRNPVANIECAPLEDNILEWRYVIYGLPESEPYHNGFYHGKLLFSPDYPFKPPGIMMITPNGRFQTNTRLCLSMSDFHPESWNPLWSVQTILTGLVSFMLDNQSTYGSTTSTPQQKKNFARESIEFNRKDKTFQSLFKESLSEKMQKSQEAWAQSQPIPTSTTATPQTTAAAAAANTTVQKSIQFALFVAVISFIIYVVY</sequence>
<gene>
    <name evidence="3" type="ORF">AKO1_006329</name>
</gene>
<dbReference type="Proteomes" id="UP001431209">
    <property type="component" value="Unassembled WGS sequence"/>
</dbReference>
<keyword evidence="1" id="KW-0472">Membrane</keyword>
<evidence type="ECO:0000259" key="2">
    <source>
        <dbReference type="PROSITE" id="PS50127"/>
    </source>
</evidence>
<dbReference type="SUPFAM" id="SSF54495">
    <property type="entry name" value="UBC-like"/>
    <property type="match status" value="1"/>
</dbReference>
<feature type="domain" description="UBC core" evidence="2">
    <location>
        <begin position="7"/>
        <end position="158"/>
    </location>
</feature>
<dbReference type="InterPro" id="IPR050113">
    <property type="entry name" value="Ub_conjugating_enzyme"/>
</dbReference>
<dbReference type="FunFam" id="3.10.110.10:FF:000109">
    <property type="entry name" value="Ubiquitin-conjugating enzyme E2 J2-like"/>
    <property type="match status" value="1"/>
</dbReference>
<evidence type="ECO:0000313" key="4">
    <source>
        <dbReference type="Proteomes" id="UP001431209"/>
    </source>
</evidence>
<dbReference type="InterPro" id="IPR016135">
    <property type="entry name" value="UBQ-conjugating_enzyme/RWD"/>
</dbReference>
<dbReference type="CDD" id="cd23799">
    <property type="entry name" value="UBCc_UBE2J"/>
    <property type="match status" value="1"/>
</dbReference>
<keyword evidence="1" id="KW-1133">Transmembrane helix</keyword>
<keyword evidence="4" id="KW-1185">Reference proteome</keyword>
<comment type="caution">
    <text evidence="3">The sequence shown here is derived from an EMBL/GenBank/DDBJ whole genome shotgun (WGS) entry which is preliminary data.</text>
</comment>
<proteinExistence type="predicted"/>
<dbReference type="PANTHER" id="PTHR24067">
    <property type="entry name" value="UBIQUITIN-CONJUGATING ENZYME E2"/>
    <property type="match status" value="1"/>
</dbReference>
<accession>A0AAW2YGX9</accession>
<keyword evidence="1" id="KW-0812">Transmembrane</keyword>
<organism evidence="3 4">
    <name type="scientific">Acrasis kona</name>
    <dbReference type="NCBI Taxonomy" id="1008807"/>
    <lineage>
        <taxon>Eukaryota</taxon>
        <taxon>Discoba</taxon>
        <taxon>Heterolobosea</taxon>
        <taxon>Tetramitia</taxon>
        <taxon>Eutetramitia</taxon>
        <taxon>Acrasidae</taxon>
        <taxon>Acrasis</taxon>
    </lineage>
</organism>
<dbReference type="Pfam" id="PF00179">
    <property type="entry name" value="UQ_con"/>
    <property type="match status" value="1"/>
</dbReference>
<feature type="transmembrane region" description="Helical" evidence="1">
    <location>
        <begin position="201"/>
        <end position="218"/>
    </location>
</feature>
<dbReference type="AlphaFoldDB" id="A0AAW2YGX9"/>